<dbReference type="GeneID" id="5433665"/>
<sequence length="303" mass="31101">MASASRPSPTISTPRRKSSGPKEKNSMIITLKLSPAKLRGVGQSLFKEDSPSKDSASTMPTAAPVAKSQNGDVPAESDPNTPVPNGTDTPVSSSMPPPTEAIKKKAGVKRSSTAALGSETTPRARGKPGPKKKARLDDGTLAPNGSTPRASNGNSSHRLGPKANQGAINAGLRALDRSGKPCRKWEKRSFVIKTFTGIPIEIPRWRAPPKVAINPSTEGSSTGDSSKENKENSQIESEKSTSAMDVDATNLVSSPPAIASAPAPAPASTATSTSTSTSISAPAVATTSTQDQTQSPAIITASA</sequence>
<feature type="compositionally biased region" description="Polar residues" evidence="1">
    <location>
        <begin position="1"/>
        <end position="13"/>
    </location>
</feature>
<evidence type="ECO:0008006" key="4">
    <source>
        <dbReference type="Google" id="ProtNLM"/>
    </source>
</evidence>
<dbReference type="GO" id="GO:0031011">
    <property type="term" value="C:Ino80 complex"/>
    <property type="evidence" value="ECO:0007669"/>
    <property type="project" value="InterPro"/>
</dbReference>
<evidence type="ECO:0000256" key="1">
    <source>
        <dbReference type="SAM" id="MobiDB-lite"/>
    </source>
</evidence>
<feature type="compositionally biased region" description="Low complexity" evidence="1">
    <location>
        <begin position="252"/>
        <end position="289"/>
    </location>
</feature>
<gene>
    <name evidence="2" type="ORF">BCIN_14g02110</name>
</gene>
<dbReference type="AlphaFoldDB" id="A0A384K2L6"/>
<feature type="compositionally biased region" description="Polar residues" evidence="1">
    <location>
        <begin position="290"/>
        <end position="303"/>
    </location>
</feature>
<accession>A0A384K2L6</accession>
<dbReference type="OrthoDB" id="4093188at2759"/>
<dbReference type="PANTHER" id="PTHR28061">
    <property type="entry name" value="INO EIGHTY SUBUNIT 4"/>
    <property type="match status" value="1"/>
</dbReference>
<name>A0A384K2L6_BOTFB</name>
<dbReference type="InterPro" id="IPR013175">
    <property type="entry name" value="INO80_su_Ies4"/>
</dbReference>
<reference evidence="2 3" key="1">
    <citation type="journal article" date="2011" name="PLoS Genet.">
        <title>Genomic analysis of the necrotrophic fungal pathogens Sclerotinia sclerotiorum and Botrytis cinerea.</title>
        <authorList>
            <person name="Amselem J."/>
            <person name="Cuomo C.A."/>
            <person name="van Kan J.A."/>
            <person name="Viaud M."/>
            <person name="Benito E.P."/>
            <person name="Couloux A."/>
            <person name="Coutinho P.M."/>
            <person name="de Vries R.P."/>
            <person name="Dyer P.S."/>
            <person name="Fillinger S."/>
            <person name="Fournier E."/>
            <person name="Gout L."/>
            <person name="Hahn M."/>
            <person name="Kohn L."/>
            <person name="Lapalu N."/>
            <person name="Plummer K.M."/>
            <person name="Pradier J.M."/>
            <person name="Quevillon E."/>
            <person name="Sharon A."/>
            <person name="Simon A."/>
            <person name="ten Have A."/>
            <person name="Tudzynski B."/>
            <person name="Tudzynski P."/>
            <person name="Wincker P."/>
            <person name="Andrew M."/>
            <person name="Anthouard V."/>
            <person name="Beever R.E."/>
            <person name="Beffa R."/>
            <person name="Benoit I."/>
            <person name="Bouzid O."/>
            <person name="Brault B."/>
            <person name="Chen Z."/>
            <person name="Choquer M."/>
            <person name="Collemare J."/>
            <person name="Cotton P."/>
            <person name="Danchin E.G."/>
            <person name="Da Silva C."/>
            <person name="Gautier A."/>
            <person name="Giraud C."/>
            <person name="Giraud T."/>
            <person name="Gonzalez C."/>
            <person name="Grossetete S."/>
            <person name="Guldener U."/>
            <person name="Henrissat B."/>
            <person name="Howlett B.J."/>
            <person name="Kodira C."/>
            <person name="Kretschmer M."/>
            <person name="Lappartient A."/>
            <person name="Leroch M."/>
            <person name="Levis C."/>
            <person name="Mauceli E."/>
            <person name="Neuveglise C."/>
            <person name="Oeser B."/>
            <person name="Pearson M."/>
            <person name="Poulain J."/>
            <person name="Poussereau N."/>
            <person name="Quesneville H."/>
            <person name="Rascle C."/>
            <person name="Schumacher J."/>
            <person name="Segurens B."/>
            <person name="Sexton A."/>
            <person name="Silva E."/>
            <person name="Sirven C."/>
            <person name="Soanes D.M."/>
            <person name="Talbot N.J."/>
            <person name="Templeton M."/>
            <person name="Yandava C."/>
            <person name="Yarden O."/>
            <person name="Zeng Q."/>
            <person name="Rollins J.A."/>
            <person name="Lebrun M.H."/>
            <person name="Dickman M."/>
        </authorList>
    </citation>
    <scope>NUCLEOTIDE SEQUENCE [LARGE SCALE GENOMIC DNA]</scope>
    <source>
        <strain evidence="2 3">B05.10</strain>
    </source>
</reference>
<dbReference type="GO" id="GO:0006338">
    <property type="term" value="P:chromatin remodeling"/>
    <property type="evidence" value="ECO:0007669"/>
    <property type="project" value="InterPro"/>
</dbReference>
<dbReference type="OMA" id="KPCRRWA"/>
<feature type="region of interest" description="Disordered" evidence="1">
    <location>
        <begin position="1"/>
        <end position="186"/>
    </location>
</feature>
<feature type="compositionally biased region" description="Polar residues" evidence="1">
    <location>
        <begin position="110"/>
        <end position="121"/>
    </location>
</feature>
<feature type="region of interest" description="Disordered" evidence="1">
    <location>
        <begin position="201"/>
        <end position="303"/>
    </location>
</feature>
<dbReference type="Proteomes" id="UP000001798">
    <property type="component" value="Chromosome 14"/>
</dbReference>
<evidence type="ECO:0000313" key="3">
    <source>
        <dbReference type="Proteomes" id="UP000001798"/>
    </source>
</evidence>
<feature type="compositionally biased region" description="Basic and acidic residues" evidence="1">
    <location>
        <begin position="174"/>
        <end position="186"/>
    </location>
</feature>
<dbReference type="Pfam" id="PF08193">
    <property type="entry name" value="INO80_Ies4"/>
    <property type="match status" value="1"/>
</dbReference>
<dbReference type="PANTHER" id="PTHR28061:SF1">
    <property type="entry name" value="INO80 COMPLEX SUBUNIT 4"/>
    <property type="match status" value="1"/>
</dbReference>
<organism evidence="2 3">
    <name type="scientific">Botryotinia fuckeliana (strain B05.10)</name>
    <name type="common">Noble rot fungus</name>
    <name type="synonym">Botrytis cinerea</name>
    <dbReference type="NCBI Taxonomy" id="332648"/>
    <lineage>
        <taxon>Eukaryota</taxon>
        <taxon>Fungi</taxon>
        <taxon>Dikarya</taxon>
        <taxon>Ascomycota</taxon>
        <taxon>Pezizomycotina</taxon>
        <taxon>Leotiomycetes</taxon>
        <taxon>Helotiales</taxon>
        <taxon>Sclerotiniaceae</taxon>
        <taxon>Botrytis</taxon>
    </lineage>
</organism>
<feature type="compositionally biased region" description="Polar residues" evidence="1">
    <location>
        <begin position="143"/>
        <end position="157"/>
    </location>
</feature>
<proteinExistence type="predicted"/>
<feature type="compositionally biased region" description="Polar residues" evidence="1">
    <location>
        <begin position="78"/>
        <end position="94"/>
    </location>
</feature>
<reference evidence="2 3" key="2">
    <citation type="journal article" date="2012" name="Eukaryot. Cell">
        <title>Genome update of Botrytis cinerea strains B05.10 and T4.</title>
        <authorList>
            <person name="Staats M."/>
            <person name="van Kan J.A."/>
        </authorList>
    </citation>
    <scope>NUCLEOTIDE SEQUENCE [LARGE SCALE GENOMIC DNA]</scope>
    <source>
        <strain evidence="2 3">B05.10</strain>
    </source>
</reference>
<feature type="compositionally biased region" description="Basic residues" evidence="1">
    <location>
        <begin position="124"/>
        <end position="134"/>
    </location>
</feature>
<feature type="compositionally biased region" description="Polar residues" evidence="1">
    <location>
        <begin position="214"/>
        <end position="224"/>
    </location>
</feature>
<keyword evidence="3" id="KW-1185">Reference proteome</keyword>
<dbReference type="VEuPathDB" id="FungiDB:Bcin14g02110"/>
<dbReference type="KEGG" id="bfu:BCIN_14g02110"/>
<protein>
    <recommendedName>
        <fullName evidence="4">Duf1711 domain protein</fullName>
    </recommendedName>
</protein>
<dbReference type="RefSeq" id="XP_001553131.1">
    <property type="nucleotide sequence ID" value="XM_001553081.2"/>
</dbReference>
<evidence type="ECO:0000313" key="2">
    <source>
        <dbReference type="EMBL" id="ATZ57021.1"/>
    </source>
</evidence>
<dbReference type="EMBL" id="CP009818">
    <property type="protein sequence ID" value="ATZ57021.1"/>
    <property type="molecule type" value="Genomic_DNA"/>
</dbReference>
<reference evidence="2 3" key="3">
    <citation type="journal article" date="2017" name="Mol. Plant Pathol.">
        <title>A gapless genome sequence of the fungus Botrytis cinerea.</title>
        <authorList>
            <person name="Van Kan J.A."/>
            <person name="Stassen J.H."/>
            <person name="Mosbach A."/>
            <person name="Van Der Lee T.A."/>
            <person name="Faino L."/>
            <person name="Farmer A.D."/>
            <person name="Papasotiriou D.G."/>
            <person name="Zhou S."/>
            <person name="Seidl M.F."/>
            <person name="Cottam E."/>
            <person name="Edel D."/>
            <person name="Hahn M."/>
            <person name="Schwartz D.C."/>
            <person name="Dietrich R.A."/>
            <person name="Widdison S."/>
            <person name="Scalliet G."/>
        </authorList>
    </citation>
    <scope>NUCLEOTIDE SEQUENCE [LARGE SCALE GENOMIC DNA]</scope>
    <source>
        <strain evidence="2 3">B05.10</strain>
    </source>
</reference>
<feature type="compositionally biased region" description="Basic and acidic residues" evidence="1">
    <location>
        <begin position="225"/>
        <end position="239"/>
    </location>
</feature>